<evidence type="ECO:0000256" key="4">
    <source>
        <dbReference type="ARBA" id="ARBA00022622"/>
    </source>
</evidence>
<evidence type="ECO:0000256" key="7">
    <source>
        <dbReference type="ARBA" id="ARBA00023180"/>
    </source>
</evidence>
<accession>A0A1J0R8X3</accession>
<feature type="signal peptide" evidence="9">
    <location>
        <begin position="1"/>
        <end position="23"/>
    </location>
</feature>
<keyword evidence="3" id="KW-1003">Cell membrane</keyword>
<evidence type="ECO:0000259" key="10">
    <source>
        <dbReference type="Pfam" id="PF13206"/>
    </source>
</evidence>
<dbReference type="AlphaFoldDB" id="A0A1J0R8X3"/>
<dbReference type="VEuPathDB" id="TriTrypDB:Tb11.v5.0917"/>
<dbReference type="VEuPathDB" id="TriTrypDB:Tb427_000163000"/>
<dbReference type="GO" id="GO:0005886">
    <property type="term" value="C:plasma membrane"/>
    <property type="evidence" value="ECO:0007669"/>
    <property type="project" value="UniProtKB-SubCell"/>
</dbReference>
<keyword evidence="6" id="KW-0472">Membrane</keyword>
<comment type="subcellular location">
    <subcellularLocation>
        <location evidence="2">Cell membrane</location>
        <topology evidence="2">Lipid-anchor</topology>
        <topology evidence="2">GPI-anchor</topology>
    </subcellularLocation>
</comment>
<organism evidence="11">
    <name type="scientific">Trypanosoma brucei</name>
    <dbReference type="NCBI Taxonomy" id="5691"/>
    <lineage>
        <taxon>Eukaryota</taxon>
        <taxon>Discoba</taxon>
        <taxon>Euglenozoa</taxon>
        <taxon>Kinetoplastea</taxon>
        <taxon>Metakinetoplastina</taxon>
        <taxon>Trypanosomatida</taxon>
        <taxon>Trypanosomatidae</taxon>
        <taxon>Trypanosoma</taxon>
    </lineage>
</organism>
<evidence type="ECO:0000256" key="9">
    <source>
        <dbReference type="SAM" id="SignalP"/>
    </source>
</evidence>
<proteinExistence type="predicted"/>
<evidence type="ECO:0000256" key="3">
    <source>
        <dbReference type="ARBA" id="ARBA00022475"/>
    </source>
</evidence>
<feature type="domain" description="Trypanosome variant surface glycoprotein B-type N-terminal" evidence="10">
    <location>
        <begin position="22"/>
        <end position="372"/>
    </location>
</feature>
<evidence type="ECO:0000256" key="2">
    <source>
        <dbReference type="ARBA" id="ARBA00004609"/>
    </source>
</evidence>
<dbReference type="EMBL" id="KX700230">
    <property type="protein sequence ID" value="APD74186.1"/>
    <property type="molecule type" value="Genomic_DNA"/>
</dbReference>
<name>A0A1J0R8X3_9TRYP</name>
<evidence type="ECO:0000256" key="6">
    <source>
        <dbReference type="ARBA" id="ARBA00023136"/>
    </source>
</evidence>
<keyword evidence="8" id="KW-0449">Lipoprotein</keyword>
<evidence type="ECO:0000313" key="11">
    <source>
        <dbReference type="EMBL" id="APD74186.1"/>
    </source>
</evidence>
<keyword evidence="7" id="KW-0325">Glycoprotein</keyword>
<dbReference type="GO" id="GO:0098552">
    <property type="term" value="C:side of membrane"/>
    <property type="evidence" value="ECO:0007669"/>
    <property type="project" value="UniProtKB-KW"/>
</dbReference>
<dbReference type="InterPro" id="IPR025932">
    <property type="entry name" value="Trypano_VSG_B_N_dom"/>
</dbReference>
<evidence type="ECO:0000256" key="5">
    <source>
        <dbReference type="ARBA" id="ARBA00022729"/>
    </source>
</evidence>
<protein>
    <submittedName>
        <fullName evidence="11">Variant surface glycoprotein 1125.2746</fullName>
    </submittedName>
</protein>
<evidence type="ECO:0000256" key="8">
    <source>
        <dbReference type="ARBA" id="ARBA00023288"/>
    </source>
</evidence>
<comment type="function">
    <text evidence="1">VSG forms a coat on the surface of the parasite. The trypanosome evades the immune response of the host by expressing a series of antigenically distinct VSGs from an estimated 1000 VSG genes.</text>
</comment>
<dbReference type="VEuPathDB" id="TriTrypDB:Tb1125.Tb11.v5.0917"/>
<evidence type="ECO:0000256" key="1">
    <source>
        <dbReference type="ARBA" id="ARBA00002523"/>
    </source>
</evidence>
<keyword evidence="4" id="KW-0336">GPI-anchor</keyword>
<dbReference type="Pfam" id="PF13206">
    <property type="entry name" value="VSG_B"/>
    <property type="match status" value="1"/>
</dbReference>
<feature type="chain" id="PRO_5012317302" evidence="9">
    <location>
        <begin position="24"/>
        <end position="378"/>
    </location>
</feature>
<keyword evidence="5 9" id="KW-0732">Signal</keyword>
<reference evidence="11" key="1">
    <citation type="submission" date="2016-08" db="EMBL/GenBank/DDBJ databases">
        <title>VSG repertoire of Trypanosoma brucei EATRO 1125.</title>
        <authorList>
            <person name="Cross G.A."/>
        </authorList>
    </citation>
    <scope>NUCLEOTIDE SEQUENCE</scope>
    <source>
        <strain evidence="11">EATRO 1125</strain>
    </source>
</reference>
<sequence length="378" mass="40477">MILQPFLALFSLILYYVPVDVSATAGNMPNGKEFHVMCSLISLARTDLTQLNVAELSSADVAEIEQLNMSASVASWYDAFDDEVKDAQAEKAESTCSKIMAHDKENCKTLYPKWQAAKAAFVAVSKTNDKLKLKRWPQETVTGRRIQKQLALIAAHAKTIYSDYEKNIKPSLADGAPDIRAALEIALYGAGATKKDGSETATIKHSSTRQADCAVPSAGKSLIGDLVCLCAPDSTTTAVNFCGPAVATSGQEWGGSFVTKTAWDTLAHKCKPFEGKLTAIEITAALAAFRAALKSDKQADPGTVILGHPHSTGKCASAAKVACVDYTNAMTHWPSEPSNEIKCYKSLEQAASKLVARAQQAAKQEKTATELQQLNLSA</sequence>